<reference evidence="2 3" key="1">
    <citation type="submission" date="2019-11" db="EMBL/GenBank/DDBJ databases">
        <title>Draft genome sequence of Labilibaculum sp. strain SYP isolated from Black Sea.</title>
        <authorList>
            <person name="Yadav S."/>
            <person name="Villanueva L."/>
        </authorList>
    </citation>
    <scope>NUCLEOTIDE SEQUENCE [LARGE SCALE GENOMIC DNA]</scope>
    <source>
        <strain evidence="2 3">44</strain>
    </source>
</reference>
<evidence type="ECO:0008006" key="5">
    <source>
        <dbReference type="Google" id="ProtNLM"/>
    </source>
</evidence>
<dbReference type="RefSeq" id="WP_197092750.1">
    <property type="nucleotide sequence ID" value="NZ_QTZN02000025.1"/>
</dbReference>
<evidence type="ECO:0000313" key="2">
    <source>
        <dbReference type="EMBL" id="MVB07679.1"/>
    </source>
</evidence>
<dbReference type="AlphaFoldDB" id="A0A7M4D745"/>
<gene>
    <name evidence="2" type="ORF">DWB62_011680</name>
    <name evidence="1" type="ORF">GNY23_11680</name>
</gene>
<protein>
    <recommendedName>
        <fullName evidence="5">STAS/SEC14 domain-containing protein</fullName>
    </recommendedName>
</protein>
<evidence type="ECO:0000313" key="4">
    <source>
        <dbReference type="Proteomes" id="UP000462449"/>
    </source>
</evidence>
<sequence>MNVELIGRIDFKEMSAYCEKISKDNNLPGSLRILEDATLAVFDFDIDKVDQINQIMVSRIAGNRIIIHALLRTEPISTAYGMISEMANTDPRYNAKVFSTWQIAMDWLQSR</sequence>
<organism evidence="1 4">
    <name type="scientific">Labilibaculum euxinus</name>
    <dbReference type="NCBI Taxonomy" id="2686357"/>
    <lineage>
        <taxon>Bacteria</taxon>
        <taxon>Pseudomonadati</taxon>
        <taxon>Bacteroidota</taxon>
        <taxon>Bacteroidia</taxon>
        <taxon>Marinilabiliales</taxon>
        <taxon>Marinifilaceae</taxon>
        <taxon>Labilibaculum</taxon>
    </lineage>
</organism>
<evidence type="ECO:0000313" key="3">
    <source>
        <dbReference type="Proteomes" id="UP000285951"/>
    </source>
</evidence>
<dbReference type="Proteomes" id="UP000462449">
    <property type="component" value="Unassembled WGS sequence"/>
</dbReference>
<proteinExistence type="predicted"/>
<reference evidence="1 4" key="2">
    <citation type="submission" date="2019-12" db="EMBL/GenBank/DDBJ databases">
        <title>Draft genome sequence of Labilibaculum sp. strain 44 isolated from deep waters of Black Sea.</title>
        <authorList>
            <person name="Yadav S."/>
            <person name="Villanueva L."/>
        </authorList>
    </citation>
    <scope>NUCLEOTIDE SEQUENCE [LARGE SCALE GENOMIC DNA]</scope>
    <source>
        <strain evidence="1 4">44</strain>
    </source>
</reference>
<name>A0A7M4D745_9BACT</name>
<accession>A0A7M4D745</accession>
<evidence type="ECO:0000313" key="1">
    <source>
        <dbReference type="EMBL" id="MUP38474.1"/>
    </source>
</evidence>
<comment type="caution">
    <text evidence="1">The sequence shown here is derived from an EMBL/GenBank/DDBJ whole genome shotgun (WGS) entry which is preliminary data.</text>
</comment>
<dbReference type="EMBL" id="QTZN02000025">
    <property type="protein sequence ID" value="MVB07679.1"/>
    <property type="molecule type" value="Genomic_DNA"/>
</dbReference>
<keyword evidence="3" id="KW-1185">Reference proteome</keyword>
<dbReference type="EMBL" id="WOTW01000025">
    <property type="protein sequence ID" value="MUP38474.1"/>
    <property type="molecule type" value="Genomic_DNA"/>
</dbReference>
<dbReference type="Proteomes" id="UP000285951">
    <property type="component" value="Unassembled WGS sequence"/>
</dbReference>